<evidence type="ECO:0008006" key="4">
    <source>
        <dbReference type="Google" id="ProtNLM"/>
    </source>
</evidence>
<dbReference type="EMBL" id="VBAK01000198">
    <property type="protein sequence ID" value="TMI86528.1"/>
    <property type="molecule type" value="Genomic_DNA"/>
</dbReference>
<keyword evidence="1" id="KW-0812">Transmembrane</keyword>
<organism evidence="2 3">
    <name type="scientific">Candidatus Segetimicrobium genomatis</name>
    <dbReference type="NCBI Taxonomy" id="2569760"/>
    <lineage>
        <taxon>Bacteria</taxon>
        <taxon>Bacillati</taxon>
        <taxon>Candidatus Sysuimicrobiota</taxon>
        <taxon>Candidatus Sysuimicrobiia</taxon>
        <taxon>Candidatus Sysuimicrobiales</taxon>
        <taxon>Candidatus Segetimicrobiaceae</taxon>
        <taxon>Candidatus Segetimicrobium</taxon>
    </lineage>
</organism>
<dbReference type="Proteomes" id="UP000318509">
    <property type="component" value="Unassembled WGS sequence"/>
</dbReference>
<comment type="caution">
    <text evidence="2">The sequence shown here is derived from an EMBL/GenBank/DDBJ whole genome shotgun (WGS) entry which is preliminary data.</text>
</comment>
<keyword evidence="1" id="KW-0472">Membrane</keyword>
<name>A0A537JSL3_9BACT</name>
<evidence type="ECO:0000313" key="2">
    <source>
        <dbReference type="EMBL" id="TMI86528.1"/>
    </source>
</evidence>
<sequence>MALHQAIQRVLLIGVHLEPLARTPTPSPPAALMPLIEAIAPCHRAFDERAIDYGHRYRSGFWAIYLLSAIAVLFAVLPLALGWDSPGHRLHSYAALWASCEVLVIGTVFAIYWWGHSRRWHGWWLKARTTAELTWYLPMLAPLLDLTTPAAEANWYLRVFDPGQPVRAADDEVAAQCARSEPLARKLLVNAWSDPEFITGYARWTIEILEQQRHYHRCVATRQHALLQRVHQVTTGLFGLTGLGALAHLAVHSIWLSVITTFFPALGASLHGAIAQSEAHRLGTTSEGLVGRLEGAIDRVRAATRASASGGEVAPLKVSIRHAIALILEEHKDWYLLVQPHRLRLA</sequence>
<keyword evidence="1" id="KW-1133">Transmembrane helix</keyword>
<protein>
    <recommendedName>
        <fullName evidence="4">DUF4231 domain-containing protein</fullName>
    </recommendedName>
</protein>
<accession>A0A537JSL3</accession>
<dbReference type="AlphaFoldDB" id="A0A537JSL3"/>
<feature type="transmembrane region" description="Helical" evidence="1">
    <location>
        <begin position="62"/>
        <end position="83"/>
    </location>
</feature>
<reference evidence="2 3" key="1">
    <citation type="journal article" date="2019" name="Nat. Microbiol.">
        <title>Mediterranean grassland soil C-N compound turnover is dependent on rainfall and depth, and is mediated by genomically divergent microorganisms.</title>
        <authorList>
            <person name="Diamond S."/>
            <person name="Andeer P.F."/>
            <person name="Li Z."/>
            <person name="Crits-Christoph A."/>
            <person name="Burstein D."/>
            <person name="Anantharaman K."/>
            <person name="Lane K.R."/>
            <person name="Thomas B.C."/>
            <person name="Pan C."/>
            <person name="Northen T.R."/>
            <person name="Banfield J.F."/>
        </authorList>
    </citation>
    <scope>NUCLEOTIDE SEQUENCE [LARGE SCALE GENOMIC DNA]</scope>
    <source>
        <strain evidence="2">NP_3</strain>
    </source>
</reference>
<evidence type="ECO:0000256" key="1">
    <source>
        <dbReference type="SAM" id="Phobius"/>
    </source>
</evidence>
<evidence type="ECO:0000313" key="3">
    <source>
        <dbReference type="Proteomes" id="UP000318509"/>
    </source>
</evidence>
<feature type="transmembrane region" description="Helical" evidence="1">
    <location>
        <begin position="95"/>
        <end position="115"/>
    </location>
</feature>
<proteinExistence type="predicted"/>
<gene>
    <name evidence="2" type="ORF">E6H00_18060</name>
</gene>